<evidence type="ECO:0000313" key="3">
    <source>
        <dbReference type="Proteomes" id="UP000789405"/>
    </source>
</evidence>
<feature type="non-terminal residue" evidence="2">
    <location>
        <position position="81"/>
    </location>
</feature>
<protein>
    <submittedName>
        <fullName evidence="2">10225_t:CDS:1</fullName>
    </submittedName>
</protein>
<accession>A0A9N9IWQ9</accession>
<dbReference type="EMBL" id="CAJVPY010015879">
    <property type="protein sequence ID" value="CAG8754168.1"/>
    <property type="molecule type" value="Genomic_DNA"/>
</dbReference>
<name>A0A9N9IWQ9_9GLOM</name>
<dbReference type="OrthoDB" id="2426130at2759"/>
<proteinExistence type="predicted"/>
<feature type="compositionally biased region" description="Basic and acidic residues" evidence="1">
    <location>
        <begin position="37"/>
        <end position="48"/>
    </location>
</feature>
<evidence type="ECO:0000313" key="2">
    <source>
        <dbReference type="EMBL" id="CAG8754168.1"/>
    </source>
</evidence>
<sequence length="81" mass="9194">SGVTCNAINTLSNAGITAAYQTVYSYKKKIADEYPIRDNNLDDNKQDAEKEEDPEEMEIDQLNRQEALELDLLNRISEINS</sequence>
<dbReference type="AlphaFoldDB" id="A0A9N9IWQ9"/>
<feature type="compositionally biased region" description="Acidic residues" evidence="1">
    <location>
        <begin position="49"/>
        <end position="59"/>
    </location>
</feature>
<keyword evidence="3" id="KW-1185">Reference proteome</keyword>
<dbReference type="Proteomes" id="UP000789405">
    <property type="component" value="Unassembled WGS sequence"/>
</dbReference>
<evidence type="ECO:0000256" key="1">
    <source>
        <dbReference type="SAM" id="MobiDB-lite"/>
    </source>
</evidence>
<comment type="caution">
    <text evidence="2">The sequence shown here is derived from an EMBL/GenBank/DDBJ whole genome shotgun (WGS) entry which is preliminary data.</text>
</comment>
<reference evidence="2" key="1">
    <citation type="submission" date="2021-06" db="EMBL/GenBank/DDBJ databases">
        <authorList>
            <person name="Kallberg Y."/>
            <person name="Tangrot J."/>
            <person name="Rosling A."/>
        </authorList>
    </citation>
    <scope>NUCLEOTIDE SEQUENCE</scope>
    <source>
        <strain evidence="2">MA453B</strain>
    </source>
</reference>
<organism evidence="2 3">
    <name type="scientific">Dentiscutata erythropus</name>
    <dbReference type="NCBI Taxonomy" id="1348616"/>
    <lineage>
        <taxon>Eukaryota</taxon>
        <taxon>Fungi</taxon>
        <taxon>Fungi incertae sedis</taxon>
        <taxon>Mucoromycota</taxon>
        <taxon>Glomeromycotina</taxon>
        <taxon>Glomeromycetes</taxon>
        <taxon>Diversisporales</taxon>
        <taxon>Gigasporaceae</taxon>
        <taxon>Dentiscutata</taxon>
    </lineage>
</organism>
<gene>
    <name evidence="2" type="ORF">DERYTH_LOCUS17165</name>
</gene>
<feature type="region of interest" description="Disordered" evidence="1">
    <location>
        <begin position="37"/>
        <end position="59"/>
    </location>
</feature>
<feature type="non-terminal residue" evidence="2">
    <location>
        <position position="1"/>
    </location>
</feature>